<feature type="transmembrane region" description="Helical" evidence="10">
    <location>
        <begin position="95"/>
        <end position="118"/>
    </location>
</feature>
<dbReference type="PANTHER" id="PTHR43823:SF3">
    <property type="entry name" value="MULTIDRUG EXPORT PROTEIN MEPA"/>
    <property type="match status" value="1"/>
</dbReference>
<dbReference type="EMBL" id="LT605205">
    <property type="protein sequence ID" value="SCD22168.1"/>
    <property type="molecule type" value="Genomic_DNA"/>
</dbReference>
<feature type="transmembrane region" description="Helical" evidence="10">
    <location>
        <begin position="427"/>
        <end position="444"/>
    </location>
</feature>
<dbReference type="InterPro" id="IPR002528">
    <property type="entry name" value="MATE_fam"/>
</dbReference>
<evidence type="ECO:0000256" key="1">
    <source>
        <dbReference type="ARBA" id="ARBA00004651"/>
    </source>
</evidence>
<feature type="transmembrane region" description="Helical" evidence="10">
    <location>
        <begin position="168"/>
        <end position="190"/>
    </location>
</feature>
<keyword evidence="8 10" id="KW-0472">Membrane</keyword>
<evidence type="ECO:0000256" key="7">
    <source>
        <dbReference type="ARBA" id="ARBA00022989"/>
    </source>
</evidence>
<feature type="transmembrane region" description="Helical" evidence="10">
    <location>
        <begin position="273"/>
        <end position="294"/>
    </location>
</feature>
<evidence type="ECO:0000256" key="2">
    <source>
        <dbReference type="ARBA" id="ARBA00008417"/>
    </source>
</evidence>
<protein>
    <recommendedName>
        <fullName evidence="3">Multidrug export protein MepA</fullName>
    </recommendedName>
</protein>
<dbReference type="GO" id="GO:0046677">
    <property type="term" value="P:response to antibiotic"/>
    <property type="evidence" value="ECO:0007669"/>
    <property type="project" value="UniProtKB-KW"/>
</dbReference>
<keyword evidence="7 10" id="KW-1133">Transmembrane helix</keyword>
<feature type="transmembrane region" description="Helical" evidence="10">
    <location>
        <begin position="21"/>
        <end position="43"/>
    </location>
</feature>
<dbReference type="Proteomes" id="UP000187464">
    <property type="component" value="Chromosome I"/>
</dbReference>
<evidence type="ECO:0000256" key="10">
    <source>
        <dbReference type="SAM" id="Phobius"/>
    </source>
</evidence>
<evidence type="ECO:0000256" key="8">
    <source>
        <dbReference type="ARBA" id="ARBA00023136"/>
    </source>
</evidence>
<accession>A0A1R3TA46</accession>
<feature type="transmembrane region" description="Helical" evidence="10">
    <location>
        <begin position="196"/>
        <end position="216"/>
    </location>
</feature>
<evidence type="ECO:0000256" key="4">
    <source>
        <dbReference type="ARBA" id="ARBA00022448"/>
    </source>
</evidence>
<dbReference type="PIRSF" id="PIRSF006603">
    <property type="entry name" value="DinF"/>
    <property type="match status" value="1"/>
</dbReference>
<dbReference type="NCBIfam" id="TIGR00797">
    <property type="entry name" value="matE"/>
    <property type="match status" value="1"/>
</dbReference>
<evidence type="ECO:0000256" key="9">
    <source>
        <dbReference type="ARBA" id="ARBA00023251"/>
    </source>
</evidence>
<reference evidence="11 12" key="1">
    <citation type="submission" date="2016-08" db="EMBL/GenBank/DDBJ databases">
        <authorList>
            <person name="Seilhamer J.J."/>
        </authorList>
    </citation>
    <scope>NUCLEOTIDE SEQUENCE [LARGE SCALE GENOMIC DNA]</scope>
    <source>
        <strain evidence="11">M3/6</strain>
    </source>
</reference>
<comment type="similarity">
    <text evidence="2">Belongs to the multi antimicrobial extrusion (MATE) (TC 2.A.66.1) family. MepA subfamily.</text>
</comment>
<keyword evidence="5" id="KW-1003">Cell membrane</keyword>
<evidence type="ECO:0000313" key="11">
    <source>
        <dbReference type="EMBL" id="SCD22168.1"/>
    </source>
</evidence>
<dbReference type="GO" id="GO:0042910">
    <property type="term" value="F:xenobiotic transmembrane transporter activity"/>
    <property type="evidence" value="ECO:0007669"/>
    <property type="project" value="InterPro"/>
</dbReference>
<evidence type="ECO:0000256" key="6">
    <source>
        <dbReference type="ARBA" id="ARBA00022692"/>
    </source>
</evidence>
<dbReference type="Pfam" id="PF01554">
    <property type="entry name" value="MatE"/>
    <property type="match status" value="2"/>
</dbReference>
<name>A0A1R3TA46_9BACT</name>
<keyword evidence="12" id="KW-1185">Reference proteome</keyword>
<dbReference type="GO" id="GO:0015297">
    <property type="term" value="F:antiporter activity"/>
    <property type="evidence" value="ECO:0007669"/>
    <property type="project" value="InterPro"/>
</dbReference>
<feature type="transmembrane region" description="Helical" evidence="10">
    <location>
        <begin position="399"/>
        <end position="421"/>
    </location>
</feature>
<keyword evidence="4" id="KW-0813">Transport</keyword>
<sequence length="460" mass="50522">MQSKREQDFQTKKISKLVWDYALPGIVGTMVTAMYNVIGRIFIGQGVGALAISGLAITFPVMNLTASLGMLVGAGGAARISISLGKQDKLTAEKILGNSLLITVILNLVFITLIMIYLDPILRAFGASDLTIPYARDYLQIVLLGNVFVSLCYNFNAMMRSSGYPKKAMITMLIGAILNIILTPVFLYVFNLGIKGVAWATVISMFIGMLFVMDHFTRGNNLIRLRWKNIGFNKKIVASILSIGISPFSMQVAASGVAVLLNTSLLRYGGDMAVGAYGIINTVIMIFVMIIMGLNQGTQPIIGYNYGARNFVRVKETLYYSLKVATIITTLTFIVGQFFPHLFASAFTTDPELLSITEKGIRITVAAFPLVGIQIVASSFFQSLGYAAKSITQSLSRQLIFLVPFIIIFPRLWGLNGIWIAMPVADTLAAILSIYLLIIQLRLLNRMQEEDKQNLQGQPF</sequence>
<evidence type="ECO:0000256" key="3">
    <source>
        <dbReference type="ARBA" id="ARBA00022106"/>
    </source>
</evidence>
<proteinExistence type="inferred from homology"/>
<dbReference type="RefSeq" id="WP_076931855.1">
    <property type="nucleotide sequence ID" value="NZ_LT605205.1"/>
</dbReference>
<evidence type="ECO:0000256" key="5">
    <source>
        <dbReference type="ARBA" id="ARBA00022475"/>
    </source>
</evidence>
<dbReference type="AlphaFoldDB" id="A0A1R3TA46"/>
<feature type="transmembrane region" description="Helical" evidence="10">
    <location>
        <begin position="138"/>
        <end position="156"/>
    </location>
</feature>
<organism evidence="11 12">
    <name type="scientific">Proteiniphilum saccharofermentans</name>
    <dbReference type="NCBI Taxonomy" id="1642647"/>
    <lineage>
        <taxon>Bacteria</taxon>
        <taxon>Pseudomonadati</taxon>
        <taxon>Bacteroidota</taxon>
        <taxon>Bacteroidia</taxon>
        <taxon>Bacteroidales</taxon>
        <taxon>Dysgonomonadaceae</taxon>
        <taxon>Proteiniphilum</taxon>
    </lineage>
</organism>
<dbReference type="InterPro" id="IPR048279">
    <property type="entry name" value="MdtK-like"/>
</dbReference>
<dbReference type="KEGG" id="psac:PSM36_3383"/>
<dbReference type="PANTHER" id="PTHR43823">
    <property type="entry name" value="SPORULATION PROTEIN YKVU"/>
    <property type="match status" value="1"/>
</dbReference>
<dbReference type="GO" id="GO:0005886">
    <property type="term" value="C:plasma membrane"/>
    <property type="evidence" value="ECO:0007669"/>
    <property type="project" value="UniProtKB-SubCell"/>
</dbReference>
<dbReference type="STRING" id="1642647.PSM36_3383"/>
<feature type="transmembrane region" description="Helical" evidence="10">
    <location>
        <begin position="236"/>
        <end position="261"/>
    </location>
</feature>
<evidence type="ECO:0000313" key="12">
    <source>
        <dbReference type="Proteomes" id="UP000187464"/>
    </source>
</evidence>
<feature type="transmembrane region" description="Helical" evidence="10">
    <location>
        <begin position="318"/>
        <end position="343"/>
    </location>
</feature>
<feature type="transmembrane region" description="Helical" evidence="10">
    <location>
        <begin position="49"/>
        <end position="74"/>
    </location>
</feature>
<keyword evidence="9" id="KW-0046">Antibiotic resistance</keyword>
<gene>
    <name evidence="11" type="ORF">PSM36_3383</name>
</gene>
<comment type="subcellular location">
    <subcellularLocation>
        <location evidence="1">Cell membrane</location>
        <topology evidence="1">Multi-pass membrane protein</topology>
    </subcellularLocation>
</comment>
<dbReference type="CDD" id="cd13143">
    <property type="entry name" value="MATE_MepA_like"/>
    <property type="match status" value="1"/>
</dbReference>
<feature type="transmembrane region" description="Helical" evidence="10">
    <location>
        <begin position="363"/>
        <end position="387"/>
    </location>
</feature>
<dbReference type="InterPro" id="IPR051327">
    <property type="entry name" value="MATE_MepA_subfamily"/>
</dbReference>
<keyword evidence="6 10" id="KW-0812">Transmembrane</keyword>
<dbReference type="InterPro" id="IPR045070">
    <property type="entry name" value="MATE_MepA-like"/>
</dbReference>